<reference evidence="1" key="1">
    <citation type="submission" date="2023-04" db="EMBL/GenBank/DDBJ databases">
        <authorList>
            <consortium name="ELIXIR-Norway"/>
        </authorList>
    </citation>
    <scope>NUCLEOTIDE SEQUENCE [LARGE SCALE GENOMIC DNA]</scope>
</reference>
<dbReference type="EMBL" id="OX459963">
    <property type="protein sequence ID" value="CAI9168062.1"/>
    <property type="molecule type" value="Genomic_DNA"/>
</dbReference>
<proteinExistence type="predicted"/>
<evidence type="ECO:0000313" key="2">
    <source>
        <dbReference type="Proteomes" id="UP001176941"/>
    </source>
</evidence>
<dbReference type="Proteomes" id="UP001176941">
    <property type="component" value="Chromosome 27"/>
</dbReference>
<organism evidence="1 2">
    <name type="scientific">Rangifer tarandus platyrhynchus</name>
    <name type="common">Svalbard reindeer</name>
    <dbReference type="NCBI Taxonomy" id="3082113"/>
    <lineage>
        <taxon>Eukaryota</taxon>
        <taxon>Metazoa</taxon>
        <taxon>Chordata</taxon>
        <taxon>Craniata</taxon>
        <taxon>Vertebrata</taxon>
        <taxon>Euteleostomi</taxon>
        <taxon>Mammalia</taxon>
        <taxon>Eutheria</taxon>
        <taxon>Laurasiatheria</taxon>
        <taxon>Artiodactyla</taxon>
        <taxon>Ruminantia</taxon>
        <taxon>Pecora</taxon>
        <taxon>Cervidae</taxon>
        <taxon>Odocoileinae</taxon>
        <taxon>Rangifer</taxon>
    </lineage>
</organism>
<evidence type="ECO:0000313" key="1">
    <source>
        <dbReference type="EMBL" id="CAI9168062.1"/>
    </source>
</evidence>
<sequence length="110" mass="11774">MGGSEGSGGVFTKGAGPHGGIAYRLEVGMQQSSVLGPNRPWLLSALLASQPPRYLLAPISYSPCQQQLQACRPCLIPATNPWLPHSPVILGSHRLSTNIRGLTCRRSIRD</sequence>
<accession>A0ABN8Z2J7</accession>
<protein>
    <submittedName>
        <fullName evidence="1">Uncharacterized protein</fullName>
    </submittedName>
</protein>
<keyword evidence="2" id="KW-1185">Reference proteome</keyword>
<name>A0ABN8Z2J7_RANTA</name>
<gene>
    <name evidence="1" type="ORF">MRATA1EN1_LOCUS17024</name>
</gene>